<dbReference type="EMBL" id="CAJNNV010027247">
    <property type="protein sequence ID" value="CAE8619882.1"/>
    <property type="molecule type" value="Genomic_DNA"/>
</dbReference>
<dbReference type="OrthoDB" id="10384539at2759"/>
<accession>A0A813G4T1</accession>
<sequence>MPRRTGKGFKEHFKAKKRHRKQNVWVKDKIYMCMGPDVGHFRVDRHRLVCTFWSLCIPAGEERAIVTKHVLINETHTHVSREVGLACSEISEATVSNILQHLQKLLTAVQNATNRLSKLMGRCEGAFEGVFLDVKGDGGLAPYRGATNPMEVWEEQLALLDRTVGEGHIATERPAPLLSEMLRRRVYEDLGKRRRSGKFPVDDQESIDLGARVFLTGCTGSERAQAIHRVLIECINDLERFAEGNAEMLSVEGVTA</sequence>
<name>A0A813G4T1_POLGL</name>
<dbReference type="OMA" id="PMEVWEE"/>
<proteinExistence type="predicted"/>
<gene>
    <name evidence="1" type="ORF">PGLA1383_LOCUS37459</name>
</gene>
<reference evidence="1" key="1">
    <citation type="submission" date="2021-02" db="EMBL/GenBank/DDBJ databases">
        <authorList>
            <person name="Dougan E. K."/>
            <person name="Rhodes N."/>
            <person name="Thang M."/>
            <person name="Chan C."/>
        </authorList>
    </citation>
    <scope>NUCLEOTIDE SEQUENCE</scope>
</reference>
<evidence type="ECO:0000313" key="2">
    <source>
        <dbReference type="Proteomes" id="UP000654075"/>
    </source>
</evidence>
<dbReference type="AlphaFoldDB" id="A0A813G4T1"/>
<keyword evidence="2" id="KW-1185">Reference proteome</keyword>
<protein>
    <submittedName>
        <fullName evidence="1">Uncharacterized protein</fullName>
    </submittedName>
</protein>
<evidence type="ECO:0000313" key="1">
    <source>
        <dbReference type="EMBL" id="CAE8619882.1"/>
    </source>
</evidence>
<dbReference type="Proteomes" id="UP000654075">
    <property type="component" value="Unassembled WGS sequence"/>
</dbReference>
<comment type="caution">
    <text evidence="1">The sequence shown here is derived from an EMBL/GenBank/DDBJ whole genome shotgun (WGS) entry which is preliminary data.</text>
</comment>
<organism evidence="1 2">
    <name type="scientific">Polarella glacialis</name>
    <name type="common">Dinoflagellate</name>
    <dbReference type="NCBI Taxonomy" id="89957"/>
    <lineage>
        <taxon>Eukaryota</taxon>
        <taxon>Sar</taxon>
        <taxon>Alveolata</taxon>
        <taxon>Dinophyceae</taxon>
        <taxon>Suessiales</taxon>
        <taxon>Suessiaceae</taxon>
        <taxon>Polarella</taxon>
    </lineage>
</organism>